<evidence type="ECO:0000313" key="5">
    <source>
        <dbReference type="EMBL" id="AIE92078.1"/>
    </source>
</evidence>
<organism evidence="5">
    <name type="scientific">uncultured marine thaumarchaeote AD1000_19_G10</name>
    <dbReference type="NCBI Taxonomy" id="1455898"/>
    <lineage>
        <taxon>Archaea</taxon>
        <taxon>Nitrososphaerota</taxon>
        <taxon>environmental samples</taxon>
    </lineage>
</organism>
<evidence type="ECO:0000256" key="4">
    <source>
        <dbReference type="SAM" id="MobiDB-lite"/>
    </source>
</evidence>
<proteinExistence type="inferred from homology"/>
<dbReference type="InterPro" id="IPR036390">
    <property type="entry name" value="WH_DNA-bd_sf"/>
</dbReference>
<dbReference type="AlphaFoldDB" id="A0A075FLD9"/>
<evidence type="ECO:0000256" key="3">
    <source>
        <dbReference type="ARBA" id="ARBA00023274"/>
    </source>
</evidence>
<dbReference type="EMBL" id="KF900357">
    <property type="protein sequence ID" value="AIE92078.1"/>
    <property type="molecule type" value="Genomic_DNA"/>
</dbReference>
<dbReference type="Gene3D" id="3.30.63.20">
    <property type="match status" value="1"/>
</dbReference>
<dbReference type="InterPro" id="IPR004977">
    <property type="entry name" value="Ribosomal_eS25"/>
</dbReference>
<dbReference type="GO" id="GO:1990904">
    <property type="term" value="C:ribonucleoprotein complex"/>
    <property type="evidence" value="ECO:0007669"/>
    <property type="project" value="UniProtKB-KW"/>
</dbReference>
<gene>
    <name evidence="5" type="primary">RP-S25e</name>
    <name evidence="5" type="synonym">RPS25</name>
</gene>
<protein>
    <submittedName>
        <fullName evidence="5">Ribosomal protein S25e (RP-S25e, RPS25)</fullName>
    </submittedName>
</protein>
<accession>A0A075FLD9</accession>
<evidence type="ECO:0000256" key="1">
    <source>
        <dbReference type="ARBA" id="ARBA00009106"/>
    </source>
</evidence>
<name>A0A075FLD9_9ARCH</name>
<keyword evidence="2 5" id="KW-0689">Ribosomal protein</keyword>
<feature type="compositionally biased region" description="Basic and acidic residues" evidence="4">
    <location>
        <begin position="10"/>
        <end position="32"/>
    </location>
</feature>
<feature type="region of interest" description="Disordered" evidence="4">
    <location>
        <begin position="1"/>
        <end position="37"/>
    </location>
</feature>
<evidence type="ECO:0000256" key="2">
    <source>
        <dbReference type="ARBA" id="ARBA00022980"/>
    </source>
</evidence>
<dbReference type="SUPFAM" id="SSF46785">
    <property type="entry name" value="Winged helix' DNA-binding domain"/>
    <property type="match status" value="1"/>
</dbReference>
<reference evidence="5" key="1">
    <citation type="journal article" date="2014" name="Genome Biol. Evol.">
        <title>Pangenome evidence for extensive interdomain horizontal transfer affecting lineage core and shell genes in uncultured planktonic thaumarchaeota and euryarchaeota.</title>
        <authorList>
            <person name="Deschamps P."/>
            <person name="Zivanovic Y."/>
            <person name="Moreira D."/>
            <person name="Rodriguez-Valera F."/>
            <person name="Lopez-Garcia P."/>
        </authorList>
    </citation>
    <scope>NUCLEOTIDE SEQUENCE</scope>
</reference>
<keyword evidence="3" id="KW-0687">Ribonucleoprotein</keyword>
<sequence>MGGSKNKSPAQKEKSQKGDAETKKSKKSEKSNTTKTNLSVIMDESKATKYINDAKVITVQDLARQTETKISVANSFLQKLLNDGAVERVGGFSGHHIYKSVSGK</sequence>
<dbReference type="Pfam" id="PF03297">
    <property type="entry name" value="Ribosomal_S25"/>
    <property type="match status" value="1"/>
</dbReference>
<dbReference type="GO" id="GO:0005840">
    <property type="term" value="C:ribosome"/>
    <property type="evidence" value="ECO:0007669"/>
    <property type="project" value="UniProtKB-KW"/>
</dbReference>
<comment type="similarity">
    <text evidence="1">Belongs to the eukaryotic ribosomal protein eS25 family.</text>
</comment>